<evidence type="ECO:0000313" key="1">
    <source>
        <dbReference type="EMBL" id="PRP77027.1"/>
    </source>
</evidence>
<organism evidence="1 2">
    <name type="scientific">Planoprotostelium fungivorum</name>
    <dbReference type="NCBI Taxonomy" id="1890364"/>
    <lineage>
        <taxon>Eukaryota</taxon>
        <taxon>Amoebozoa</taxon>
        <taxon>Evosea</taxon>
        <taxon>Variosea</taxon>
        <taxon>Cavosteliida</taxon>
        <taxon>Cavosteliaceae</taxon>
        <taxon>Planoprotostelium</taxon>
    </lineage>
</organism>
<name>A0A2P6MZ94_9EUKA</name>
<comment type="caution">
    <text evidence="1">The sequence shown here is derived from an EMBL/GenBank/DDBJ whole genome shotgun (WGS) entry which is preliminary data.</text>
</comment>
<dbReference type="InParanoid" id="A0A2P6MZ94"/>
<keyword evidence="2" id="KW-1185">Reference proteome</keyword>
<gene>
    <name evidence="1" type="ORF">PROFUN_14561</name>
</gene>
<dbReference type="EMBL" id="MDYQ01000285">
    <property type="protein sequence ID" value="PRP77027.1"/>
    <property type="molecule type" value="Genomic_DNA"/>
</dbReference>
<dbReference type="AlphaFoldDB" id="A0A2P6MZ94"/>
<evidence type="ECO:0000313" key="2">
    <source>
        <dbReference type="Proteomes" id="UP000241769"/>
    </source>
</evidence>
<protein>
    <submittedName>
        <fullName evidence="1">Uncharacterized protein</fullName>
    </submittedName>
</protein>
<sequence length="246" mass="29441">MRLIYMRSKTEPLVQTHRGGQLRAFRGEVCWCRRRCKFSKLWTDTSPLRFRVGGTQTVKNQGRQSTMPRSCCSELYVNGERVDFTRDGFGPLNFHFNVEKTQRHAQRIKEDVECFEMSQTFTIGRFMQKVRKNLNNRPLHGGRMAFDEIRAIMARERTCVKTWARMLSEPFNLDTKKLYNGFPKMGTEDLWWHRNGFLFMNGKRELYQSFYTQLIFYFDADTELLYVKWEQTLQRAVFGTHWINSY</sequence>
<dbReference type="Proteomes" id="UP000241769">
    <property type="component" value="Unassembled WGS sequence"/>
</dbReference>
<proteinExistence type="predicted"/>
<accession>A0A2P6MZ94</accession>
<reference evidence="1 2" key="1">
    <citation type="journal article" date="2018" name="Genome Biol. Evol.">
        <title>Multiple Roots of Fruiting Body Formation in Amoebozoa.</title>
        <authorList>
            <person name="Hillmann F."/>
            <person name="Forbes G."/>
            <person name="Novohradska S."/>
            <person name="Ferling I."/>
            <person name="Riege K."/>
            <person name="Groth M."/>
            <person name="Westermann M."/>
            <person name="Marz M."/>
            <person name="Spaller T."/>
            <person name="Winckler T."/>
            <person name="Schaap P."/>
            <person name="Glockner G."/>
        </authorList>
    </citation>
    <scope>NUCLEOTIDE SEQUENCE [LARGE SCALE GENOMIC DNA]</scope>
    <source>
        <strain evidence="1 2">Jena</strain>
    </source>
</reference>